<dbReference type="InterPro" id="IPR036691">
    <property type="entry name" value="Endo/exonu/phosph_ase_sf"/>
</dbReference>
<feature type="region of interest" description="Disordered" evidence="4">
    <location>
        <begin position="1"/>
        <end position="22"/>
    </location>
</feature>
<feature type="region of interest" description="Disordered" evidence="4">
    <location>
        <begin position="176"/>
        <end position="205"/>
    </location>
</feature>
<evidence type="ECO:0000259" key="7">
    <source>
        <dbReference type="PROSITE" id="PS50879"/>
    </source>
</evidence>
<dbReference type="PROSITE" id="PS50878">
    <property type="entry name" value="RT_POL"/>
    <property type="match status" value="1"/>
</dbReference>
<reference evidence="8 9" key="1">
    <citation type="submission" date="2016-12" db="EMBL/GenBank/DDBJ databases">
        <title>Draft genome sequence of Fusarium oxysporum causing rot on Narcissus.</title>
        <authorList>
            <person name="Armitage A.D."/>
            <person name="Taylor A."/>
            <person name="Clarkson J.P."/>
            <person name="Harrison R.J."/>
            <person name="Jackson A.C."/>
        </authorList>
    </citation>
    <scope>NUCLEOTIDE SEQUENCE [LARGE SCALE GENOMIC DNA]</scope>
    <source>
        <strain evidence="8 9">N139</strain>
    </source>
</reference>
<evidence type="ECO:0000313" key="8">
    <source>
        <dbReference type="EMBL" id="RYC79724.1"/>
    </source>
</evidence>
<organism evidence="8 9">
    <name type="scientific">Fusarium oxysporum f. sp. narcissi</name>
    <dbReference type="NCBI Taxonomy" id="451672"/>
    <lineage>
        <taxon>Eukaryota</taxon>
        <taxon>Fungi</taxon>
        <taxon>Dikarya</taxon>
        <taxon>Ascomycota</taxon>
        <taxon>Pezizomycotina</taxon>
        <taxon>Sordariomycetes</taxon>
        <taxon>Hypocreomycetidae</taxon>
        <taxon>Hypocreales</taxon>
        <taxon>Nectriaceae</taxon>
        <taxon>Fusarium</taxon>
        <taxon>Fusarium oxysporum species complex</taxon>
    </lineage>
</organism>
<evidence type="ECO:0000256" key="2">
    <source>
        <dbReference type="ARBA" id="ARBA00023128"/>
    </source>
</evidence>
<sequence length="1776" mass="198824">MASSTASPSAAPDPFDMGIHTPANLNRGARAALLQNSPATMNGTIGVLPVPGRMAQTPSSPLIAATAAVATEGAARTNSSSIFEQQPISIIESANDLAREHAEEYNAKLMVFQTFCAKFEEAAQQFATGPQRRFARQFADSFLGIWKQELSSSGPTTPKPTYSSVAATSLPAAHVRPAHHYHQQQQQRHRQPDPPHRQGQQSSIAPPRQDLRVFIRLEAEAPARAHSGYAIRTLIRERLGAVSDKIRQVFQVRSGWAVLAADSATRDFLVEKQAEWATELKPIAVETNKEWFTYVVSDFPRRLTDFHGNEVDSDSIVSNEIELQTGLKPVDIRPARQSSDSPLTKALLVSFLKPIKRFWSLFGSSAARLVDKTNRLRQCETCWGYHFARNCYRQPVCQRCGKTGHSTDNCAAPEQCVNCLGPHQANFDKCPDRPKKVRRHTDNDSESENHDWNRTKKPTTTRLNDKARMTYHKINRAFVLQAQRYQEHLRASWWPQRPRSATKQKRSLSIPGQAHHESAESFSSLVPMTGNRRHSQQTRKNDKKPLRIFQANVGKIPPAHDCALALADSERYDIVLLQEPWTSHTESRFLTKTHPAYDTFTPVDMWNSNDTRPRVMTYVRRDSRLVADQIRPFQTRDILWLTISGMTIVNFYRQNDERDALNMLLRWAVPERCLVAGDFNARHSSWQTGQATNRGQEIAGWASENDLDLLNTPDIPTNPHGNTIDLAFTNMPLADATVEDHLATSSDHFTLSLTFPDIKATPSQPGKIRVTTEDELKRFVEIVELGAMEIPLTDSTPEELDELASSLVSLLTSAAKAAGRPARKGGRPAPWWTEECAGAAAAFRAIRRSYPLSFNQDVQMAKRDFHRIVRRAKRQYWRNLIDSFSSSSAVFKAVRWLKSPGAFQPPPLQVDNIVYETQMDKANALRQATLERRTADDDIDTPWASISPSRSIPFSPEISLDEVQYATLYTGNTSPGADNITVNLLQAAWPVIGTHIRRLFERCLTIGHHPKSFKEAEVVMIAKPGRRDLTSPRAWRPVSLLSCLGKGLERLIALRLAWAAVHFSVLHPQQAGALPKRSATDLVAALVHDIEEAFARNKVVTLVTMDIQGAFDTVMRNRLVLRLREQGWPNHLARWVESFMMERSARVRYQDTTTPLSPLQCGLPQGSPVSPILFLLYTEPIYRLGNPQGRFGYADDTAILSIGDTAEETSTMASSSIDEMVRWGAANGVYFDPKKTEVMHFSRSKLRTAPGVRHGDIEKHPESALRWLGIWLDSRLSFRIHVEKWAAKAKAVAYHLRGLTNTTHGPLPSAVRSAVRACVEPVLLHGSEAWYPGKTRPRWTQPMKDLPLGNQHLLQMMTKAMNQAMRAILPVWKTTPIAALHRETGIPPVDQLLEAKRLRFSARLKSLDEAHPLASRTRPPTQPTYHDLIKRRYQVQMESSFRTCLRRADELLAPCTRPKLVQRCFQQEEILPLQAASKEKTASCFLRWVASLDPLTLVVYSDGSLSSEGAASYGFTIHQNNIPISDGSGRLGPAEVFDAEATGALEGLKAALNLRESTSQNIFICLDNLAAATCLRGAPSDSSQDVFLEFQALATSHGAIQVRWVPGHSDIPGNEQADKLAKAASSLPEPEGAQPTLAYLRRFARQKPKEAFEAWWSTSAPEQYKRLNLKATAGCPPELSLPRAALHHLLAARSLHGDFAAYHERFNHDDARLLCSCGRRKAPDHIFYCRKVPPRHRMRLTPSPNAAVNLAVGKDFTKFIDLSKNSAFFEKICPRH</sequence>
<dbReference type="CDD" id="cd09276">
    <property type="entry name" value="Rnase_HI_RT_non_LTR"/>
    <property type="match status" value="1"/>
</dbReference>
<keyword evidence="3" id="KW-0863">Zinc-finger</keyword>
<gene>
    <name evidence="8" type="ORF">BFJ63_vAg17393</name>
</gene>
<dbReference type="InterPro" id="IPR001878">
    <property type="entry name" value="Znf_CCHC"/>
</dbReference>
<feature type="region of interest" description="Disordered" evidence="4">
    <location>
        <begin position="430"/>
        <end position="459"/>
    </location>
</feature>
<dbReference type="PANTHER" id="PTHR33481:SF1">
    <property type="entry name" value="ENDONUCLEASE_EXONUCLEASE_PHOSPHATASE DOMAIN-CONTAINING PROTEIN-RELATED"/>
    <property type="match status" value="1"/>
</dbReference>
<dbReference type="PANTHER" id="PTHR33481">
    <property type="entry name" value="REVERSE TRANSCRIPTASE"/>
    <property type="match status" value="1"/>
</dbReference>
<dbReference type="CDD" id="cd01650">
    <property type="entry name" value="RT_nLTR_like"/>
    <property type="match status" value="1"/>
</dbReference>
<dbReference type="PROSITE" id="PS50158">
    <property type="entry name" value="ZF_CCHC"/>
    <property type="match status" value="1"/>
</dbReference>
<dbReference type="Proteomes" id="UP000290540">
    <property type="component" value="Unassembled WGS sequence"/>
</dbReference>
<evidence type="ECO:0000256" key="1">
    <source>
        <dbReference type="ARBA" id="ARBA00004173"/>
    </source>
</evidence>
<evidence type="ECO:0000256" key="3">
    <source>
        <dbReference type="PROSITE-ProRule" id="PRU00047"/>
    </source>
</evidence>
<dbReference type="InterPro" id="IPR000477">
    <property type="entry name" value="RT_dom"/>
</dbReference>
<feature type="domain" description="CCHC-type" evidence="5">
    <location>
        <begin position="397"/>
        <end position="410"/>
    </location>
</feature>
<dbReference type="InterPro" id="IPR002156">
    <property type="entry name" value="RNaseH_domain"/>
</dbReference>
<feature type="domain" description="RNase H type-1" evidence="7">
    <location>
        <begin position="1493"/>
        <end position="1626"/>
    </location>
</feature>
<dbReference type="InterPro" id="IPR043502">
    <property type="entry name" value="DNA/RNA_pol_sf"/>
</dbReference>
<keyword evidence="2" id="KW-0496">Mitochondrion</keyword>
<dbReference type="InterPro" id="IPR012337">
    <property type="entry name" value="RNaseH-like_sf"/>
</dbReference>
<dbReference type="EMBL" id="MQTW01000532">
    <property type="protein sequence ID" value="RYC79724.1"/>
    <property type="molecule type" value="Genomic_DNA"/>
</dbReference>
<dbReference type="SUPFAM" id="SSF56219">
    <property type="entry name" value="DNase I-like"/>
    <property type="match status" value="1"/>
</dbReference>
<evidence type="ECO:0000313" key="9">
    <source>
        <dbReference type="Proteomes" id="UP000290540"/>
    </source>
</evidence>
<dbReference type="Gene3D" id="3.30.420.10">
    <property type="entry name" value="Ribonuclease H-like superfamily/Ribonuclease H"/>
    <property type="match status" value="1"/>
</dbReference>
<name>A0A4Q2UZX1_FUSOX</name>
<comment type="subcellular location">
    <subcellularLocation>
        <location evidence="1">Mitochondrion</location>
    </subcellularLocation>
</comment>
<feature type="compositionally biased region" description="Basic and acidic residues" evidence="4">
    <location>
        <begin position="430"/>
        <end position="454"/>
    </location>
</feature>
<dbReference type="SUPFAM" id="SSF56672">
    <property type="entry name" value="DNA/RNA polymerases"/>
    <property type="match status" value="1"/>
</dbReference>
<dbReference type="GO" id="GO:0005739">
    <property type="term" value="C:mitochondrion"/>
    <property type="evidence" value="ECO:0007669"/>
    <property type="project" value="UniProtKB-SubCell"/>
</dbReference>
<evidence type="ECO:0000256" key="4">
    <source>
        <dbReference type="SAM" id="MobiDB-lite"/>
    </source>
</evidence>
<feature type="compositionally biased region" description="Low complexity" evidence="4">
    <location>
        <begin position="1"/>
        <end position="12"/>
    </location>
</feature>
<comment type="caution">
    <text evidence="8">The sequence shown here is derived from an EMBL/GenBank/DDBJ whole genome shotgun (WGS) entry which is preliminary data.</text>
</comment>
<proteinExistence type="predicted"/>
<evidence type="ECO:0000259" key="6">
    <source>
        <dbReference type="PROSITE" id="PS50878"/>
    </source>
</evidence>
<keyword evidence="3" id="KW-0479">Metal-binding</keyword>
<accession>A0A4Q2UZX1</accession>
<dbReference type="Gene3D" id="3.60.10.10">
    <property type="entry name" value="Endonuclease/exonuclease/phosphatase"/>
    <property type="match status" value="1"/>
</dbReference>
<evidence type="ECO:0008006" key="10">
    <source>
        <dbReference type="Google" id="ProtNLM"/>
    </source>
</evidence>
<dbReference type="SUPFAM" id="SSF53098">
    <property type="entry name" value="Ribonuclease H-like"/>
    <property type="match status" value="1"/>
</dbReference>
<dbReference type="GO" id="GO:0008270">
    <property type="term" value="F:zinc ion binding"/>
    <property type="evidence" value="ECO:0007669"/>
    <property type="project" value="UniProtKB-KW"/>
</dbReference>
<dbReference type="GO" id="GO:0004523">
    <property type="term" value="F:RNA-DNA hybrid ribonuclease activity"/>
    <property type="evidence" value="ECO:0007669"/>
    <property type="project" value="InterPro"/>
</dbReference>
<dbReference type="GO" id="GO:0003676">
    <property type="term" value="F:nucleic acid binding"/>
    <property type="evidence" value="ECO:0007669"/>
    <property type="project" value="InterPro"/>
</dbReference>
<protein>
    <recommendedName>
        <fullName evidence="10">RNA-directed DNA polymerase from transposon BS</fullName>
    </recommendedName>
</protein>
<evidence type="ECO:0000259" key="5">
    <source>
        <dbReference type="PROSITE" id="PS50158"/>
    </source>
</evidence>
<dbReference type="Pfam" id="PF14529">
    <property type="entry name" value="Exo_endo_phos_2"/>
    <property type="match status" value="1"/>
</dbReference>
<dbReference type="Pfam" id="PF00075">
    <property type="entry name" value="RNase_H"/>
    <property type="match status" value="1"/>
</dbReference>
<feature type="domain" description="Reverse transcriptase" evidence="6">
    <location>
        <begin position="1002"/>
        <end position="1272"/>
    </location>
</feature>
<dbReference type="Pfam" id="PF00078">
    <property type="entry name" value="RVT_1"/>
    <property type="match status" value="1"/>
</dbReference>
<keyword evidence="3" id="KW-0862">Zinc</keyword>
<dbReference type="InterPro" id="IPR005135">
    <property type="entry name" value="Endo/exonuclease/phosphatase"/>
</dbReference>
<dbReference type="InterPro" id="IPR036397">
    <property type="entry name" value="RNaseH_sf"/>
</dbReference>
<dbReference type="PROSITE" id="PS50879">
    <property type="entry name" value="RNASE_H_1"/>
    <property type="match status" value="1"/>
</dbReference>
<feature type="region of interest" description="Disordered" evidence="4">
    <location>
        <begin position="496"/>
        <end position="542"/>
    </location>
</feature>